<evidence type="ECO:0000256" key="1">
    <source>
        <dbReference type="ARBA" id="ARBA00023002"/>
    </source>
</evidence>
<dbReference type="NCBIfam" id="TIGR00401">
    <property type="entry name" value="msrA"/>
    <property type="match status" value="1"/>
</dbReference>
<dbReference type="Proteomes" id="UP001281731">
    <property type="component" value="Unassembled WGS sequence"/>
</dbReference>
<evidence type="ECO:0000259" key="6">
    <source>
        <dbReference type="Pfam" id="PF01625"/>
    </source>
</evidence>
<dbReference type="SUPFAM" id="SSF55068">
    <property type="entry name" value="Peptide methionine sulfoxide reductase"/>
    <property type="match status" value="1"/>
</dbReference>
<dbReference type="Pfam" id="PF01625">
    <property type="entry name" value="PMSR"/>
    <property type="match status" value="1"/>
</dbReference>
<evidence type="ECO:0000256" key="2">
    <source>
        <dbReference type="ARBA" id="ARBA00047806"/>
    </source>
</evidence>
<feature type="region of interest" description="Disordered" evidence="5">
    <location>
        <begin position="1"/>
        <end position="50"/>
    </location>
</feature>
<keyword evidence="1 4" id="KW-0560">Oxidoreductase</keyword>
<dbReference type="PANTHER" id="PTHR42799:SF2">
    <property type="entry name" value="MITOCHONDRIAL PEPTIDE METHIONINE SULFOXIDE REDUCTASE"/>
    <property type="match status" value="1"/>
</dbReference>
<name>A0AAW9HTJ3_9ACTO</name>
<gene>
    <name evidence="4 7" type="primary">msrA</name>
    <name evidence="7" type="ORF">R6G80_00345</name>
</gene>
<reference evidence="7" key="1">
    <citation type="submission" date="2023-10" db="EMBL/GenBank/DDBJ databases">
        <title>Whole Genome based description of the genera Actinobaculum and Actinotignum reveals a complex phylogenetic relationship within the species included in the genus Actinotignum.</title>
        <authorList>
            <person name="Jensen C.S."/>
            <person name="Dargis R."/>
            <person name="Kemp M."/>
            <person name="Christensen J.J."/>
        </authorList>
    </citation>
    <scope>NUCLEOTIDE SEQUENCE</scope>
    <source>
        <strain evidence="7">SLA_B511</strain>
    </source>
</reference>
<evidence type="ECO:0000256" key="5">
    <source>
        <dbReference type="SAM" id="MobiDB-lite"/>
    </source>
</evidence>
<dbReference type="HAMAP" id="MF_01401">
    <property type="entry name" value="MsrA"/>
    <property type="match status" value="1"/>
</dbReference>
<evidence type="ECO:0000256" key="3">
    <source>
        <dbReference type="ARBA" id="ARBA00048782"/>
    </source>
</evidence>
<evidence type="ECO:0000313" key="7">
    <source>
        <dbReference type="EMBL" id="MDY5154184.1"/>
    </source>
</evidence>
<proteinExistence type="inferred from homology"/>
<dbReference type="InterPro" id="IPR050162">
    <property type="entry name" value="MsrA_MetSO_reductase"/>
</dbReference>
<feature type="active site" evidence="4">
    <location>
        <position position="82"/>
    </location>
</feature>
<dbReference type="PANTHER" id="PTHR42799">
    <property type="entry name" value="MITOCHONDRIAL PEPTIDE METHIONINE SULFOXIDE REDUCTASE"/>
    <property type="match status" value="1"/>
</dbReference>
<dbReference type="InterPro" id="IPR036509">
    <property type="entry name" value="Met_Sox_Rdtase_MsrA_sf"/>
</dbReference>
<dbReference type="EC" id="1.8.4.11" evidence="4"/>
<protein>
    <recommendedName>
        <fullName evidence="4">Peptide methionine sulfoxide reductase MsrA</fullName>
        <shortName evidence="4">Protein-methionine-S-oxide reductase</shortName>
        <ecNumber evidence="4">1.8.4.11</ecNumber>
    </recommendedName>
    <alternativeName>
        <fullName evidence="4">Peptide-methionine (S)-S-oxide reductase</fullName>
        <shortName evidence="4">Peptide Met(O) reductase</shortName>
    </alternativeName>
</protein>
<evidence type="ECO:0000313" key="8">
    <source>
        <dbReference type="Proteomes" id="UP001281731"/>
    </source>
</evidence>
<sequence>MANLPPLPGRAYYPGSGNPPGHAHPKGHDAHIAGRSHLSGNTLIPGRAQPINPNPAPHVVLGTSVLADPAPGEEFIYLAMGCFWGAEKLMWELGASVTAVGYMGGDTPNPTYGEVCTGLTGHAETVRVVFDPHTLPLEKIVQAFFESHDPTTLNRQGNDVGTQYRSALFTTTVQQLQLATHMRDMYQAELEVAGRGTIVTQIELANEAGPFYLAEEVHQGYLHKVPHGYQCHARTGIACPLPQRRY</sequence>
<accession>A0AAW9HTJ3</accession>
<dbReference type="AlphaFoldDB" id="A0AAW9HTJ3"/>
<dbReference type="GO" id="GO:0034599">
    <property type="term" value="P:cellular response to oxidative stress"/>
    <property type="evidence" value="ECO:0007669"/>
    <property type="project" value="TreeGrafter"/>
</dbReference>
<dbReference type="GO" id="GO:0005737">
    <property type="term" value="C:cytoplasm"/>
    <property type="evidence" value="ECO:0007669"/>
    <property type="project" value="TreeGrafter"/>
</dbReference>
<comment type="function">
    <text evidence="4">Has an important function as a repair enzyme for proteins that have been inactivated by oxidation. Catalyzes the reversible oxidation-reduction of methionine sulfoxide in proteins to methionine.</text>
</comment>
<dbReference type="EMBL" id="JAWNGC010000001">
    <property type="protein sequence ID" value="MDY5154184.1"/>
    <property type="molecule type" value="Genomic_DNA"/>
</dbReference>
<dbReference type="Gene3D" id="3.30.1060.10">
    <property type="entry name" value="Peptide methionine sulphoxide reductase MsrA"/>
    <property type="match status" value="1"/>
</dbReference>
<dbReference type="InterPro" id="IPR002569">
    <property type="entry name" value="Met_Sox_Rdtase_MsrA_dom"/>
</dbReference>
<comment type="catalytic activity">
    <reaction evidence="2 4">
        <text>L-methionyl-[protein] + [thioredoxin]-disulfide + H2O = L-methionyl-(S)-S-oxide-[protein] + [thioredoxin]-dithiol</text>
        <dbReference type="Rhea" id="RHEA:14217"/>
        <dbReference type="Rhea" id="RHEA-COMP:10698"/>
        <dbReference type="Rhea" id="RHEA-COMP:10700"/>
        <dbReference type="Rhea" id="RHEA-COMP:12313"/>
        <dbReference type="Rhea" id="RHEA-COMP:12315"/>
        <dbReference type="ChEBI" id="CHEBI:15377"/>
        <dbReference type="ChEBI" id="CHEBI:16044"/>
        <dbReference type="ChEBI" id="CHEBI:29950"/>
        <dbReference type="ChEBI" id="CHEBI:44120"/>
        <dbReference type="ChEBI" id="CHEBI:50058"/>
        <dbReference type="EC" id="1.8.4.11"/>
    </reaction>
</comment>
<comment type="similarity">
    <text evidence="4">Belongs to the MsrA Met sulfoxide reductase family.</text>
</comment>
<evidence type="ECO:0000256" key="4">
    <source>
        <dbReference type="HAMAP-Rule" id="MF_01401"/>
    </source>
</evidence>
<dbReference type="RefSeq" id="WP_320756146.1">
    <property type="nucleotide sequence ID" value="NZ_JAWNGC010000001.1"/>
</dbReference>
<organism evidence="7 8">
    <name type="scientific">Actinotignum urinale</name>
    <dbReference type="NCBI Taxonomy" id="190146"/>
    <lineage>
        <taxon>Bacteria</taxon>
        <taxon>Bacillati</taxon>
        <taxon>Actinomycetota</taxon>
        <taxon>Actinomycetes</taxon>
        <taxon>Actinomycetales</taxon>
        <taxon>Actinomycetaceae</taxon>
        <taxon>Actinotignum</taxon>
    </lineage>
</organism>
<comment type="caution">
    <text evidence="7">The sequence shown here is derived from an EMBL/GenBank/DDBJ whole genome shotgun (WGS) entry which is preliminary data.</text>
</comment>
<feature type="domain" description="Peptide methionine sulphoxide reductase MsrA" evidence="6">
    <location>
        <begin position="76"/>
        <end position="231"/>
    </location>
</feature>
<dbReference type="GO" id="GO:0008113">
    <property type="term" value="F:peptide-methionine (S)-S-oxide reductase activity"/>
    <property type="evidence" value="ECO:0007669"/>
    <property type="project" value="UniProtKB-UniRule"/>
</dbReference>
<comment type="catalytic activity">
    <reaction evidence="3 4">
        <text>[thioredoxin]-disulfide + L-methionine + H2O = L-methionine (S)-S-oxide + [thioredoxin]-dithiol</text>
        <dbReference type="Rhea" id="RHEA:19993"/>
        <dbReference type="Rhea" id="RHEA-COMP:10698"/>
        <dbReference type="Rhea" id="RHEA-COMP:10700"/>
        <dbReference type="ChEBI" id="CHEBI:15377"/>
        <dbReference type="ChEBI" id="CHEBI:29950"/>
        <dbReference type="ChEBI" id="CHEBI:50058"/>
        <dbReference type="ChEBI" id="CHEBI:57844"/>
        <dbReference type="ChEBI" id="CHEBI:58772"/>
        <dbReference type="EC" id="1.8.4.11"/>
    </reaction>
</comment>